<accession>A0A914I233</accession>
<dbReference type="AlphaFoldDB" id="A0A914I233"/>
<evidence type="ECO:0000313" key="3">
    <source>
        <dbReference type="WBParaSite" id="Gr19_v10_g6159.t1"/>
    </source>
</evidence>
<keyword evidence="2" id="KW-1185">Reference proteome</keyword>
<dbReference type="Proteomes" id="UP000887572">
    <property type="component" value="Unplaced"/>
</dbReference>
<reference evidence="3" key="1">
    <citation type="submission" date="2022-11" db="UniProtKB">
        <authorList>
            <consortium name="WormBaseParasite"/>
        </authorList>
    </citation>
    <scope>IDENTIFICATION</scope>
</reference>
<feature type="signal peptide" evidence="1">
    <location>
        <begin position="1"/>
        <end position="19"/>
    </location>
</feature>
<proteinExistence type="predicted"/>
<evidence type="ECO:0000313" key="2">
    <source>
        <dbReference type="Proteomes" id="UP000887572"/>
    </source>
</evidence>
<evidence type="ECO:0000256" key="1">
    <source>
        <dbReference type="SAM" id="SignalP"/>
    </source>
</evidence>
<keyword evidence="1" id="KW-0732">Signal</keyword>
<organism evidence="2 3">
    <name type="scientific">Globodera rostochiensis</name>
    <name type="common">Golden nematode worm</name>
    <name type="synonym">Heterodera rostochiensis</name>
    <dbReference type="NCBI Taxonomy" id="31243"/>
    <lineage>
        <taxon>Eukaryota</taxon>
        <taxon>Metazoa</taxon>
        <taxon>Ecdysozoa</taxon>
        <taxon>Nematoda</taxon>
        <taxon>Chromadorea</taxon>
        <taxon>Rhabditida</taxon>
        <taxon>Tylenchina</taxon>
        <taxon>Tylenchomorpha</taxon>
        <taxon>Tylenchoidea</taxon>
        <taxon>Heteroderidae</taxon>
        <taxon>Heteroderinae</taxon>
        <taxon>Globodera</taxon>
    </lineage>
</organism>
<sequence length="89" mass="9775">MFSILVAFLCFCLLLPLNAMPISGEAAIRAVRAMPPKYLGIRGYENCTQTKDAGGWASLCLPGGQKLHCSDDAWKQLNRLGQNERFPSC</sequence>
<feature type="chain" id="PRO_5037019101" evidence="1">
    <location>
        <begin position="20"/>
        <end position="89"/>
    </location>
</feature>
<name>A0A914I233_GLORO</name>
<dbReference type="WBParaSite" id="Gr19_v10_g6159.t1">
    <property type="protein sequence ID" value="Gr19_v10_g6159.t1"/>
    <property type="gene ID" value="Gr19_v10_g6159"/>
</dbReference>
<protein>
    <submittedName>
        <fullName evidence="3">Uncharacterized protein</fullName>
    </submittedName>
</protein>